<sequence>MRLHFCVTSLKGILTFFCNSGASEHAPVADTGGCCAFFIDRGCGLNPNTRVICENETRIE</sequence>
<reference evidence="1 2" key="1">
    <citation type="submission" date="2024-02" db="EMBL/GenBank/DDBJ databases">
        <title>Rhodopirellula caenicola NBRC 110016.</title>
        <authorList>
            <person name="Ichikawa N."/>
            <person name="Katano-Makiyama Y."/>
            <person name="Hidaka K."/>
        </authorList>
    </citation>
    <scope>NUCLEOTIDE SEQUENCE [LARGE SCALE GENOMIC DNA]</scope>
    <source>
        <strain evidence="1 2">NBRC 110016</strain>
    </source>
</reference>
<evidence type="ECO:0000313" key="1">
    <source>
        <dbReference type="EMBL" id="GAA5508446.1"/>
    </source>
</evidence>
<proteinExistence type="predicted"/>
<dbReference type="EMBL" id="BAABRO010000009">
    <property type="protein sequence ID" value="GAA5508446.1"/>
    <property type="molecule type" value="Genomic_DNA"/>
</dbReference>
<keyword evidence="2" id="KW-1185">Reference proteome</keyword>
<name>A0ABP9VUS7_9BACT</name>
<dbReference type="Proteomes" id="UP001416858">
    <property type="component" value="Unassembled WGS sequence"/>
</dbReference>
<accession>A0ABP9VUS7</accession>
<organism evidence="1 2">
    <name type="scientific">Novipirellula caenicola</name>
    <dbReference type="NCBI Taxonomy" id="1536901"/>
    <lineage>
        <taxon>Bacteria</taxon>
        <taxon>Pseudomonadati</taxon>
        <taxon>Planctomycetota</taxon>
        <taxon>Planctomycetia</taxon>
        <taxon>Pirellulales</taxon>
        <taxon>Pirellulaceae</taxon>
        <taxon>Novipirellula</taxon>
    </lineage>
</organism>
<comment type="caution">
    <text evidence="1">The sequence shown here is derived from an EMBL/GenBank/DDBJ whole genome shotgun (WGS) entry which is preliminary data.</text>
</comment>
<protein>
    <submittedName>
        <fullName evidence="1">Uncharacterized protein</fullName>
    </submittedName>
</protein>
<gene>
    <name evidence="1" type="ORF">Rcae01_03912</name>
</gene>
<evidence type="ECO:0000313" key="2">
    <source>
        <dbReference type="Proteomes" id="UP001416858"/>
    </source>
</evidence>